<dbReference type="Pfam" id="PF17942">
    <property type="entry name" value="Morc6_S5"/>
    <property type="match status" value="1"/>
</dbReference>
<comment type="caution">
    <text evidence="8">The sequence shown here is derived from an EMBL/GenBank/DDBJ whole genome shotgun (WGS) entry which is preliminary data.</text>
</comment>
<keyword evidence="3" id="KW-0175">Coiled coil</keyword>
<feature type="domain" description="Morc S5" evidence="7">
    <location>
        <begin position="404"/>
        <end position="470"/>
    </location>
</feature>
<dbReference type="InterPro" id="IPR045261">
    <property type="entry name" value="MORC_ATPase"/>
</dbReference>
<dbReference type="GO" id="GO:0006281">
    <property type="term" value="P:DNA repair"/>
    <property type="evidence" value="ECO:0007669"/>
    <property type="project" value="UniProtKB-KW"/>
</dbReference>
<feature type="compositionally biased region" description="Polar residues" evidence="4">
    <location>
        <begin position="774"/>
        <end position="802"/>
    </location>
</feature>
<feature type="coiled-coil region" evidence="3">
    <location>
        <begin position="364"/>
        <end position="402"/>
    </location>
</feature>
<feature type="compositionally biased region" description="Polar residues" evidence="4">
    <location>
        <begin position="886"/>
        <end position="900"/>
    </location>
</feature>
<feature type="region of interest" description="Disordered" evidence="4">
    <location>
        <begin position="876"/>
        <end position="964"/>
    </location>
</feature>
<feature type="transmembrane region" description="Helical" evidence="5">
    <location>
        <begin position="1132"/>
        <end position="1165"/>
    </location>
</feature>
<feature type="region of interest" description="Disordered" evidence="4">
    <location>
        <begin position="509"/>
        <end position="544"/>
    </location>
</feature>
<dbReference type="GO" id="GO:0016887">
    <property type="term" value="F:ATP hydrolysis activity"/>
    <property type="evidence" value="ECO:0007669"/>
    <property type="project" value="InterPro"/>
</dbReference>
<dbReference type="GO" id="GO:0005634">
    <property type="term" value="C:nucleus"/>
    <property type="evidence" value="ECO:0007669"/>
    <property type="project" value="TreeGrafter"/>
</dbReference>
<feature type="region of interest" description="Disordered" evidence="4">
    <location>
        <begin position="157"/>
        <end position="197"/>
    </location>
</feature>
<feature type="domain" description="DUF1985" evidence="6">
    <location>
        <begin position="568"/>
        <end position="687"/>
    </location>
</feature>
<keyword evidence="5" id="KW-1133">Transmembrane helix</keyword>
<dbReference type="InterPro" id="IPR041006">
    <property type="entry name" value="Morc_S5"/>
</dbReference>
<feature type="compositionally biased region" description="Pro residues" evidence="4">
    <location>
        <begin position="810"/>
        <end position="820"/>
    </location>
</feature>
<keyword evidence="2" id="KW-0234">DNA repair</keyword>
<dbReference type="PANTHER" id="PTHR23336">
    <property type="entry name" value="ZINC FINGER CW-TYPE COILED-COIL DOMAIN PROTEIN 3"/>
    <property type="match status" value="1"/>
</dbReference>
<feature type="compositionally biased region" description="Basic and acidic residues" evidence="4">
    <location>
        <begin position="184"/>
        <end position="197"/>
    </location>
</feature>
<feature type="compositionally biased region" description="Polar residues" evidence="4">
    <location>
        <begin position="212"/>
        <end position="225"/>
    </location>
</feature>
<evidence type="ECO:0000259" key="6">
    <source>
        <dbReference type="Pfam" id="PF09331"/>
    </source>
</evidence>
<feature type="compositionally biased region" description="Basic residues" evidence="4">
    <location>
        <begin position="513"/>
        <end position="525"/>
    </location>
</feature>
<proteinExistence type="predicted"/>
<accession>A0AAD5NSR5</accession>
<keyword evidence="5" id="KW-0472">Membrane</keyword>
<evidence type="ECO:0000256" key="4">
    <source>
        <dbReference type="SAM" id="MobiDB-lite"/>
    </source>
</evidence>
<evidence type="ECO:0000256" key="3">
    <source>
        <dbReference type="SAM" id="Coils"/>
    </source>
</evidence>
<dbReference type="Proteomes" id="UP001064489">
    <property type="component" value="Chromosome 5"/>
</dbReference>
<dbReference type="PANTHER" id="PTHR23336:SF58">
    <property type="entry name" value="PROTEIN MICRORCHIDIA 4"/>
    <property type="match status" value="1"/>
</dbReference>
<feature type="region of interest" description="Disordered" evidence="4">
    <location>
        <begin position="743"/>
        <end position="846"/>
    </location>
</feature>
<evidence type="ECO:0000256" key="5">
    <source>
        <dbReference type="SAM" id="Phobius"/>
    </source>
</evidence>
<reference evidence="8" key="1">
    <citation type="journal article" date="2022" name="Plant J.">
        <title>Strategies of tolerance reflected in two North American maple genomes.</title>
        <authorList>
            <person name="McEvoy S.L."/>
            <person name="Sezen U.U."/>
            <person name="Trouern-Trend A."/>
            <person name="McMahon S.M."/>
            <person name="Schaberg P.G."/>
            <person name="Yang J."/>
            <person name="Wegrzyn J.L."/>
            <person name="Swenson N.G."/>
        </authorList>
    </citation>
    <scope>NUCLEOTIDE SEQUENCE</scope>
    <source>
        <strain evidence="8">91603</strain>
    </source>
</reference>
<keyword evidence="1" id="KW-0227">DNA damage</keyword>
<feature type="compositionally biased region" description="Pro residues" evidence="4">
    <location>
        <begin position="935"/>
        <end position="948"/>
    </location>
</feature>
<evidence type="ECO:0000256" key="2">
    <source>
        <dbReference type="ARBA" id="ARBA00023204"/>
    </source>
</evidence>
<evidence type="ECO:0000313" key="9">
    <source>
        <dbReference type="Proteomes" id="UP001064489"/>
    </source>
</evidence>
<dbReference type="EMBL" id="JAJSOW010000102">
    <property type="protein sequence ID" value="KAI9178032.1"/>
    <property type="molecule type" value="Genomic_DNA"/>
</dbReference>
<evidence type="ECO:0000313" key="8">
    <source>
        <dbReference type="EMBL" id="KAI9178032.1"/>
    </source>
</evidence>
<name>A0AAD5NSR5_ACENE</name>
<sequence>METRGAPFCHVGADAATGTHRWLYVEDELRMEFTTTMENDEDENDGEDEIERQIEIQSQQDPGTPAYVPGATVGLTGRHLAQLKERAMRAKDPGTVRHAGTGAGCNCWPTVGPSITVMTIAAVDCFQELIRGIVAEDFVKLRTELFEFLCVQRGSHRMRVDDREDGDHRDGDVYPDSDSPTTDKGMEYDSRRDDDGTNHMAMEASILDSVQTAPTQPLPTPSSQLEPHLPMQTDPTPSLPTPPATTAAAQLQPHPPMQTALTPALPTPSSNTQTDTTEAAQLQPFLRLWNAAGSGDCGIIGVLETNFVKPAAADDANQDEISHDQESLEYNEPQQDLLPHGRIPKRIRTSLSMIQEQAALIDILVEERKQRDEVEAGLRETLREAYNTISELVEKVKQLEGRGRLPPSFRIILRGKEVEHHNIVNDLMLTKELTYLSNMVTTMTIGFVKDARHHIDIQGFNIYHKNKHIQLTTSKRFESSAALDRLKNCLIKIQKEYWANNCQEIGYAPRASQHSKKTSSSKRKSGSPSAADDADQDEVSHDQESFEYNEAQQNLLPHGRISKRIRTSLVTSRKTKVRLGVREFCSCTGLKFGELTDIFLRDYRAVRDGIHFRYFGGEELLLDDVLDTFLAERFQRRGDALKLALVLFANSILFGQDYRRKVTYWLAEDTRAFNEFAWDHYVFKITLHYIRQGFLYGFVWGVQLTGLEEYPIGHEAEQDYWTDINVDLSEGLRFIPLTEIRTHEGEARPSQNKTKLKSKRIYKGPNTPVESPPQDFQEQFPFGQTPSLLVSPIQSGFPSNVGDQPHTYTPQPPPPPPPYLSPLADRSPPRRHSKRSEATPSASTSDLQELVRGIVVEEFVKLRTELYEFLRVQRDGDGTNHMAMGTSISDSGRTAPTKSLPTPPSQLQPHPAMQTDPTPSLRTPPATTAAAQLQPHPPMQTAPTPSLPTPSAITQTATTEAPQLQPFDRGTIGVLEANFVKPAAADDGNQGEISQDQESVEYNEPQQDLPPHGRIPKRIRTSLSMIQEQAALIDILVEERKQRDEVEAGLRETRRLFFFTMVPISGFDLHRRRNLLLYRRSGCRCHRCWIEIGRDAAATSIADTIEIGRMPTQPPPSSTQPPPSSTQPLPFWVLWVLWGLLIYYCYLFITNASPLVLCCWLLLLFSTTRTQPISH</sequence>
<dbReference type="AlphaFoldDB" id="A0AAD5NSR5"/>
<reference evidence="8" key="2">
    <citation type="submission" date="2023-02" db="EMBL/GenBank/DDBJ databases">
        <authorList>
            <person name="Swenson N.G."/>
            <person name="Wegrzyn J.L."/>
            <person name="Mcevoy S.L."/>
        </authorList>
    </citation>
    <scope>NUCLEOTIDE SEQUENCE</scope>
    <source>
        <strain evidence="8">91603</strain>
        <tissue evidence="8">Leaf</tissue>
    </source>
</reference>
<dbReference type="InterPro" id="IPR015410">
    <property type="entry name" value="DUF1985"/>
</dbReference>
<organism evidence="8 9">
    <name type="scientific">Acer negundo</name>
    <name type="common">Box elder</name>
    <dbReference type="NCBI Taxonomy" id="4023"/>
    <lineage>
        <taxon>Eukaryota</taxon>
        <taxon>Viridiplantae</taxon>
        <taxon>Streptophyta</taxon>
        <taxon>Embryophyta</taxon>
        <taxon>Tracheophyta</taxon>
        <taxon>Spermatophyta</taxon>
        <taxon>Magnoliopsida</taxon>
        <taxon>eudicotyledons</taxon>
        <taxon>Gunneridae</taxon>
        <taxon>Pentapetalae</taxon>
        <taxon>rosids</taxon>
        <taxon>malvids</taxon>
        <taxon>Sapindales</taxon>
        <taxon>Sapindaceae</taxon>
        <taxon>Hippocastanoideae</taxon>
        <taxon>Acereae</taxon>
        <taxon>Acer</taxon>
    </lineage>
</organism>
<keyword evidence="5" id="KW-0812">Transmembrane</keyword>
<feature type="region of interest" description="Disordered" evidence="4">
    <location>
        <begin position="212"/>
        <end position="277"/>
    </location>
</feature>
<feature type="compositionally biased region" description="Polar residues" evidence="4">
    <location>
        <begin position="267"/>
        <end position="277"/>
    </location>
</feature>
<feature type="compositionally biased region" description="Low complexity" evidence="4">
    <location>
        <begin position="917"/>
        <end position="934"/>
    </location>
</feature>
<feature type="compositionally biased region" description="Basic and acidic residues" evidence="4">
    <location>
        <begin position="158"/>
        <end position="172"/>
    </location>
</feature>
<protein>
    <submittedName>
        <fullName evidence="8">Uncharacterized protein</fullName>
    </submittedName>
</protein>
<evidence type="ECO:0000259" key="7">
    <source>
        <dbReference type="Pfam" id="PF17942"/>
    </source>
</evidence>
<keyword evidence="9" id="KW-1185">Reference proteome</keyword>
<dbReference type="Pfam" id="PF09331">
    <property type="entry name" value="DUF1985"/>
    <property type="match status" value="1"/>
</dbReference>
<feature type="region of interest" description="Disordered" evidence="4">
    <location>
        <begin position="982"/>
        <end position="1013"/>
    </location>
</feature>
<evidence type="ECO:0000256" key="1">
    <source>
        <dbReference type="ARBA" id="ARBA00022763"/>
    </source>
</evidence>
<gene>
    <name evidence="8" type="ORF">LWI28_021896</name>
</gene>